<dbReference type="HOGENOM" id="CLU_1388265_0_0_0"/>
<dbReference type="Pfam" id="PF13563">
    <property type="entry name" value="2_5_RNA_ligase2"/>
    <property type="match status" value="1"/>
</dbReference>
<dbReference type="SUPFAM" id="SSF55144">
    <property type="entry name" value="LigT-like"/>
    <property type="match status" value="1"/>
</dbReference>
<dbReference type="RefSeq" id="WP_013457941.1">
    <property type="nucleotide sequence ID" value="NC_014761.1"/>
</dbReference>
<dbReference type="STRING" id="670487.Ocepr_1314"/>
<dbReference type="eggNOG" id="COG1514">
    <property type="taxonomic scope" value="Bacteria"/>
</dbReference>
<dbReference type="OrthoDB" id="1524661at2"/>
<dbReference type="KEGG" id="opr:Ocepr_1314"/>
<evidence type="ECO:0000313" key="2">
    <source>
        <dbReference type="Proteomes" id="UP000008722"/>
    </source>
</evidence>
<evidence type="ECO:0008006" key="3">
    <source>
        <dbReference type="Google" id="ProtNLM"/>
    </source>
</evidence>
<organism evidence="1 2">
    <name type="scientific">Oceanithermus profundus (strain DSM 14977 / NBRC 100410 / VKM B-2274 / 506)</name>
    <dbReference type="NCBI Taxonomy" id="670487"/>
    <lineage>
        <taxon>Bacteria</taxon>
        <taxon>Thermotogati</taxon>
        <taxon>Deinococcota</taxon>
        <taxon>Deinococci</taxon>
        <taxon>Thermales</taxon>
        <taxon>Thermaceae</taxon>
        <taxon>Oceanithermus</taxon>
    </lineage>
</organism>
<dbReference type="EMBL" id="CP002361">
    <property type="protein sequence ID" value="ADR36771.1"/>
    <property type="molecule type" value="Genomic_DNA"/>
</dbReference>
<gene>
    <name evidence="1" type="ordered locus">Ocepr_1314</name>
</gene>
<reference evidence="2" key="1">
    <citation type="submission" date="2010-11" db="EMBL/GenBank/DDBJ databases">
        <title>The complete sequence of chromosome of Oceanithermus profundus DSM 14977.</title>
        <authorList>
            <consortium name="US DOE Joint Genome Institute (JGI-PGF)"/>
            <person name="Lucas S."/>
            <person name="Copeland A."/>
            <person name="Lapidus A."/>
            <person name="Bruce D."/>
            <person name="Goodwin L."/>
            <person name="Pitluck S."/>
            <person name="Kyrpides N."/>
            <person name="Mavromatis K."/>
            <person name="Pagani I."/>
            <person name="Ivanova N."/>
            <person name="Zhang X."/>
            <person name="Brettin T."/>
            <person name="Detter J.C."/>
            <person name="Tapia R."/>
            <person name="Han C."/>
            <person name="Land M."/>
            <person name="Hauser L."/>
            <person name="Markowitz V."/>
            <person name="Cheng J.-F."/>
            <person name="Hugenholtz P."/>
            <person name="Woyke T."/>
            <person name="Wu D."/>
            <person name="Tindall B."/>
            <person name="Faehnrich R."/>
            <person name="Brambilla E."/>
            <person name="Klenk H.-P."/>
            <person name="Eisen J.A."/>
        </authorList>
    </citation>
    <scope>NUCLEOTIDE SEQUENCE [LARGE SCALE GENOMIC DNA]</scope>
    <source>
        <strain evidence="2">DSM 14977 / NBRC 100410 / VKM B-2274 / 506</strain>
    </source>
</reference>
<reference evidence="1 2" key="2">
    <citation type="journal article" date="2011" name="Stand. Genomic Sci.">
        <title>Complete genome sequence of Oceanithermus profundus type strain (506).</title>
        <authorList>
            <person name="Pati A."/>
            <person name="Zhang X."/>
            <person name="Lapidus A."/>
            <person name="Nolan M."/>
            <person name="Lucas S."/>
            <person name="Del Rio T.G."/>
            <person name="Tice H."/>
            <person name="Cheng J.F."/>
            <person name="Tapia R."/>
            <person name="Han C."/>
            <person name="Goodwin L."/>
            <person name="Pitluck S."/>
            <person name="Liolios K."/>
            <person name="Pagani I."/>
            <person name="Ivanova N."/>
            <person name="Mavromatis K."/>
            <person name="Chen A."/>
            <person name="Palaniappan K."/>
            <person name="Hauser L."/>
            <person name="Jeffries C.D."/>
            <person name="Brambilla E.M."/>
            <person name="Rohl A."/>
            <person name="Mwirichia R."/>
            <person name="Rohde M."/>
            <person name="Tindall B.J."/>
            <person name="Sikorski J."/>
            <person name="Wirth R."/>
            <person name="Goker M."/>
            <person name="Woyke T."/>
            <person name="Detter J.C."/>
            <person name="Bristow J."/>
            <person name="Eisen J.A."/>
            <person name="Markowitz V."/>
            <person name="Hugenholtz P."/>
            <person name="Kyrpides N.C."/>
            <person name="Klenk H.P."/>
            <person name="Land M."/>
        </authorList>
    </citation>
    <scope>NUCLEOTIDE SEQUENCE [LARGE SCALE GENOMIC DNA]</scope>
    <source>
        <strain evidence="2">DSM 14977 / NBRC 100410 / VKM B-2274 / 506</strain>
    </source>
</reference>
<keyword evidence="2" id="KW-1185">Reference proteome</keyword>
<accession>E4U8U1</accession>
<protein>
    <recommendedName>
        <fullName evidence="3">2'-5' RNA ligase family protein</fullName>
    </recommendedName>
</protein>
<dbReference type="PANTHER" id="PTHR40037:SF1">
    <property type="entry name" value="PHOSPHOESTERASE SAOUHSC_00951-RELATED"/>
    <property type="match status" value="1"/>
</dbReference>
<dbReference type="PANTHER" id="PTHR40037">
    <property type="entry name" value="PHOSPHOESTERASE YJCG-RELATED"/>
    <property type="match status" value="1"/>
</dbReference>
<dbReference type="AlphaFoldDB" id="E4U8U1"/>
<name>E4U8U1_OCEP5</name>
<dbReference type="Proteomes" id="UP000008722">
    <property type="component" value="Chromosome"/>
</dbReference>
<proteinExistence type="predicted"/>
<dbReference type="Gene3D" id="3.90.1140.10">
    <property type="entry name" value="Cyclic phosphodiesterase"/>
    <property type="match status" value="1"/>
</dbReference>
<dbReference type="InterPro" id="IPR009097">
    <property type="entry name" value="Cyclic_Pdiesterase"/>
</dbReference>
<evidence type="ECO:0000313" key="1">
    <source>
        <dbReference type="EMBL" id="ADR36771.1"/>
    </source>
</evidence>
<dbReference type="InterPro" id="IPR050580">
    <property type="entry name" value="2H_phosphoesterase_YjcG-like"/>
</dbReference>
<sequence length="175" mass="19573">MYGILAWPPDDLSEWMQQLSEAHGVSGYGPPHLNLRQPFKWRWSQEALRRGVEGILRGHEPFRVRLGDWRTFGGGVVYLRAYGGGPFQRLYHALEPLAEPEQEIEGPSYIPHLTLALGLSDEEARELAAKLPPPPRKSFTVREVALVTDDDGGDLIEIARLPLGGLENQETSRPA</sequence>